<protein>
    <submittedName>
        <fullName evidence="2">D-mannose binding lectin</fullName>
    </submittedName>
</protein>
<dbReference type="Gene3D" id="2.90.10.30">
    <property type="match status" value="1"/>
</dbReference>
<dbReference type="SMART" id="SM00108">
    <property type="entry name" value="B_lectin"/>
    <property type="match status" value="1"/>
</dbReference>
<reference evidence="2 3" key="1">
    <citation type="submission" date="2015-09" db="EMBL/GenBank/DDBJ databases">
        <title>Genome announcement of multiple Pseudomonas syringae strains.</title>
        <authorList>
            <person name="Thakur S."/>
            <person name="Wang P.W."/>
            <person name="Gong Y."/>
            <person name="Weir B.S."/>
            <person name="Guttman D.S."/>
        </authorList>
    </citation>
    <scope>NUCLEOTIDE SEQUENCE [LARGE SCALE GENOMIC DNA]</scope>
    <source>
        <strain evidence="2 3">ICMP9757</strain>
    </source>
</reference>
<dbReference type="InterPro" id="IPR036426">
    <property type="entry name" value="Bulb-type_lectin_dom_sf"/>
</dbReference>
<dbReference type="PROSITE" id="PS50927">
    <property type="entry name" value="BULB_LECTIN"/>
    <property type="match status" value="1"/>
</dbReference>
<evidence type="ECO:0000313" key="2">
    <source>
        <dbReference type="EMBL" id="KPX11750.1"/>
    </source>
</evidence>
<evidence type="ECO:0000313" key="3">
    <source>
        <dbReference type="Proteomes" id="UP000050345"/>
    </source>
</evidence>
<proteinExistence type="predicted"/>
<dbReference type="InterPro" id="IPR001480">
    <property type="entry name" value="Bulb-type_lectin_dom"/>
</dbReference>
<accession>A0A9X0H3B1</accession>
<dbReference type="EMBL" id="LJQF01000208">
    <property type="protein sequence ID" value="KPX11750.1"/>
    <property type="molecule type" value="Genomic_DNA"/>
</dbReference>
<dbReference type="Gene3D" id="2.90.10.10">
    <property type="entry name" value="Bulb-type lectin domain"/>
    <property type="match status" value="1"/>
</dbReference>
<organism evidence="2 3">
    <name type="scientific">Pseudomonas syringae pv. daphniphylli</name>
    <dbReference type="NCBI Taxonomy" id="264455"/>
    <lineage>
        <taxon>Bacteria</taxon>
        <taxon>Pseudomonadati</taxon>
        <taxon>Pseudomonadota</taxon>
        <taxon>Gammaproteobacteria</taxon>
        <taxon>Pseudomonadales</taxon>
        <taxon>Pseudomonadaceae</taxon>
        <taxon>Pseudomonas</taxon>
        <taxon>Pseudomonas syringae</taxon>
    </lineage>
</organism>
<name>A0A9X0H3B1_PSESX</name>
<dbReference type="AlphaFoldDB" id="A0A9X0H3B1"/>
<sequence>MFPLRNVESCEGREPRVIAVERHKSGIFRQQSFNSKGELMPAYYPKHTDSFVQVGASKMPALQTLVQGQYLLSPNGKYQLLLQDDANLAIYDRETGKAVWIADGNQQYSQTVALEGPMGMHLLTNGNIYLYDPIRGRVWSTRNLYDAIERTQLSIQDDGNLVVLDIRALWSSNGRLAFTPGAFDAKVLNADQSMQIAVPYPAGEFKLIFQADGNFVIYTDAGIAIWNTGTQGNPGAYAQIQSNGAFVIVQDKPVWARFGWAPEPVRPPRRVFYPDHSTGPLPLFGGVGWDF</sequence>
<comment type="caution">
    <text evidence="2">The sequence shown here is derived from an EMBL/GenBank/DDBJ whole genome shotgun (WGS) entry which is preliminary data.</text>
</comment>
<gene>
    <name evidence="2" type="ORF">ALO73_03313</name>
</gene>
<feature type="domain" description="Bulb-type lectin" evidence="1">
    <location>
        <begin position="56"/>
        <end position="176"/>
    </location>
</feature>
<dbReference type="SUPFAM" id="SSF51110">
    <property type="entry name" value="alpha-D-mannose-specific plant lectins"/>
    <property type="match status" value="2"/>
</dbReference>
<dbReference type="Proteomes" id="UP000050345">
    <property type="component" value="Unassembled WGS sequence"/>
</dbReference>
<evidence type="ECO:0000259" key="1">
    <source>
        <dbReference type="PROSITE" id="PS50927"/>
    </source>
</evidence>